<feature type="transmembrane region" description="Helical" evidence="8">
    <location>
        <begin position="217"/>
        <end position="239"/>
    </location>
</feature>
<feature type="transmembrane region" description="Helical" evidence="8">
    <location>
        <begin position="251"/>
        <end position="271"/>
    </location>
</feature>
<keyword evidence="6 8" id="KW-0472">Membrane</keyword>
<evidence type="ECO:0000256" key="4">
    <source>
        <dbReference type="ARBA" id="ARBA00022692"/>
    </source>
</evidence>
<dbReference type="InterPro" id="IPR020846">
    <property type="entry name" value="MFS_dom"/>
</dbReference>
<dbReference type="Pfam" id="PF07690">
    <property type="entry name" value="MFS_1"/>
    <property type="match status" value="1"/>
</dbReference>
<keyword evidence="3" id="KW-1003">Cell membrane</keyword>
<keyword evidence="2" id="KW-0813">Transport</keyword>
<dbReference type="InterPro" id="IPR047200">
    <property type="entry name" value="MFS_YcaD-like"/>
</dbReference>
<dbReference type="Gene3D" id="1.20.1250.20">
    <property type="entry name" value="MFS general substrate transporter like domains"/>
    <property type="match status" value="2"/>
</dbReference>
<evidence type="ECO:0000256" key="1">
    <source>
        <dbReference type="ARBA" id="ARBA00004651"/>
    </source>
</evidence>
<dbReference type="PROSITE" id="PS50850">
    <property type="entry name" value="MFS"/>
    <property type="match status" value="1"/>
</dbReference>
<feature type="transmembrane region" description="Helical" evidence="8">
    <location>
        <begin position="59"/>
        <end position="79"/>
    </location>
</feature>
<keyword evidence="4 8" id="KW-0812">Transmembrane</keyword>
<evidence type="ECO:0000256" key="5">
    <source>
        <dbReference type="ARBA" id="ARBA00022989"/>
    </source>
</evidence>
<protein>
    <submittedName>
        <fullName evidence="11">MFS transporter</fullName>
    </submittedName>
</protein>
<feature type="transmembrane region" description="Helical" evidence="8">
    <location>
        <begin position="177"/>
        <end position="196"/>
    </location>
</feature>
<evidence type="ECO:0000256" key="3">
    <source>
        <dbReference type="ARBA" id="ARBA00022475"/>
    </source>
</evidence>
<proteinExistence type="predicted"/>
<keyword evidence="5 8" id="KW-1133">Transmembrane helix</keyword>
<dbReference type="InterPro" id="IPR036259">
    <property type="entry name" value="MFS_trans_sf"/>
</dbReference>
<evidence type="ECO:0000256" key="8">
    <source>
        <dbReference type="SAM" id="Phobius"/>
    </source>
</evidence>
<sequence length="409" mass="41857">MTVPSGAERGSPGRPASAAPPGTGAAIVPIIISGVFGITLGISYPLLAMMLERQGVSETVMGVNGAMTPLGMVLAAPLVPPMVRLLGPWRVMVAATVGVSVLLVAVGLTESLWLWFPLRFVLGICTVALFILSETWIGAIAGASNRGQLLTAYTSVLALGFSVGPAVLAVSDGSVTAGLLVAVASPVLALVPLWWARDRVPQMLVDGGIPLRPLARALSVLLVAVLAVSVFDSVTLQFLPMYGTQSGLSTALAALSLTVLLIGQVVFQYPLGWFADRLGARSALMVSLVAGGVGALLLPAAVSNGFWYWPLVAVWGGAAFAGYPLVLAILGESLPGESLLLGNTAFAIVWGVGGVIGPPYVGAAMDWLGASGLPWSLAALWAVALGVTIVGLRRGIRSGQRGAADVVRL</sequence>
<dbReference type="CDD" id="cd17477">
    <property type="entry name" value="MFS_YcaD_like"/>
    <property type="match status" value="1"/>
</dbReference>
<feature type="transmembrane region" description="Helical" evidence="8">
    <location>
        <begin position="308"/>
        <end position="330"/>
    </location>
</feature>
<evidence type="ECO:0000313" key="12">
    <source>
        <dbReference type="Proteomes" id="UP001332243"/>
    </source>
</evidence>
<evidence type="ECO:0000313" key="11">
    <source>
        <dbReference type="EMBL" id="MEE6263386.1"/>
    </source>
</evidence>
<feature type="transmembrane region" description="Helical" evidence="8">
    <location>
        <begin position="283"/>
        <end position="302"/>
    </location>
</feature>
<gene>
    <name evidence="10" type="ORF">V1633_09285</name>
    <name evidence="11" type="ORF">V1633_33405</name>
</gene>
<feature type="region of interest" description="Disordered" evidence="7">
    <location>
        <begin position="1"/>
        <end position="21"/>
    </location>
</feature>
<evidence type="ECO:0000259" key="9">
    <source>
        <dbReference type="PROSITE" id="PS50850"/>
    </source>
</evidence>
<organism evidence="11 12">
    <name type="scientific">Plantactinospora sonchi</name>
    <dbReference type="NCBI Taxonomy" id="1544735"/>
    <lineage>
        <taxon>Bacteria</taxon>
        <taxon>Bacillati</taxon>
        <taxon>Actinomycetota</taxon>
        <taxon>Actinomycetes</taxon>
        <taxon>Micromonosporales</taxon>
        <taxon>Micromonosporaceae</taxon>
        <taxon>Plantactinospora</taxon>
    </lineage>
</organism>
<feature type="compositionally biased region" description="Low complexity" evidence="7">
    <location>
        <begin position="9"/>
        <end position="21"/>
    </location>
</feature>
<feature type="transmembrane region" description="Helical" evidence="8">
    <location>
        <begin position="91"/>
        <end position="114"/>
    </location>
</feature>
<reference evidence="11 12" key="1">
    <citation type="submission" date="2024-01" db="EMBL/GenBank/DDBJ databases">
        <title>Genome insights into Plantactinospora sonchi sp. nov.</title>
        <authorList>
            <person name="Wang L."/>
        </authorList>
    </citation>
    <scope>NUCLEOTIDE SEQUENCE [LARGE SCALE GENOMIC DNA]</scope>
    <source>
        <strain evidence="11 12">NEAU-QY2</strain>
    </source>
</reference>
<dbReference type="EMBL" id="JAZGQK010000037">
    <property type="protein sequence ID" value="MEE6263386.1"/>
    <property type="molecule type" value="Genomic_DNA"/>
</dbReference>
<dbReference type="SUPFAM" id="SSF103473">
    <property type="entry name" value="MFS general substrate transporter"/>
    <property type="match status" value="1"/>
</dbReference>
<evidence type="ECO:0000256" key="2">
    <source>
        <dbReference type="ARBA" id="ARBA00022448"/>
    </source>
</evidence>
<dbReference type="Proteomes" id="UP001332243">
    <property type="component" value="Unassembled WGS sequence"/>
</dbReference>
<evidence type="ECO:0000313" key="10">
    <source>
        <dbReference type="EMBL" id="MEE6258679.1"/>
    </source>
</evidence>
<dbReference type="EMBL" id="JAZGQK010000006">
    <property type="protein sequence ID" value="MEE6258679.1"/>
    <property type="molecule type" value="Genomic_DNA"/>
</dbReference>
<feature type="transmembrane region" description="Helical" evidence="8">
    <location>
        <begin position="373"/>
        <end position="392"/>
    </location>
</feature>
<feature type="transmembrane region" description="Helical" evidence="8">
    <location>
        <begin position="24"/>
        <end position="47"/>
    </location>
</feature>
<feature type="transmembrane region" description="Helical" evidence="8">
    <location>
        <begin position="120"/>
        <end position="143"/>
    </location>
</feature>
<keyword evidence="12" id="KW-1185">Reference proteome</keyword>
<feature type="domain" description="Major facilitator superfamily (MFS) profile" evidence="9">
    <location>
        <begin position="25"/>
        <end position="396"/>
    </location>
</feature>
<comment type="subcellular location">
    <subcellularLocation>
        <location evidence="1">Cell membrane</location>
        <topology evidence="1">Multi-pass membrane protein</topology>
    </subcellularLocation>
</comment>
<evidence type="ECO:0000256" key="6">
    <source>
        <dbReference type="ARBA" id="ARBA00023136"/>
    </source>
</evidence>
<dbReference type="InterPro" id="IPR011701">
    <property type="entry name" value="MFS"/>
</dbReference>
<dbReference type="PANTHER" id="PTHR23521:SF2">
    <property type="entry name" value="TRANSPORTER MFS SUPERFAMILY"/>
    <property type="match status" value="1"/>
</dbReference>
<comment type="caution">
    <text evidence="11">The sequence shown here is derived from an EMBL/GenBank/DDBJ whole genome shotgun (WGS) entry which is preliminary data.</text>
</comment>
<dbReference type="RefSeq" id="WP_331213770.1">
    <property type="nucleotide sequence ID" value="NZ_JAZGQK010000006.1"/>
</dbReference>
<accession>A0ABU7S3R4</accession>
<evidence type="ECO:0000256" key="7">
    <source>
        <dbReference type="SAM" id="MobiDB-lite"/>
    </source>
</evidence>
<name>A0ABU7S3R4_9ACTN</name>
<dbReference type="PANTHER" id="PTHR23521">
    <property type="entry name" value="TRANSPORTER MFS SUPERFAMILY"/>
    <property type="match status" value="1"/>
</dbReference>
<feature type="transmembrane region" description="Helical" evidence="8">
    <location>
        <begin position="339"/>
        <end position="361"/>
    </location>
</feature>